<dbReference type="EMBL" id="BDGI01000047">
    <property type="protein sequence ID" value="GAV27850.1"/>
    <property type="molecule type" value="Genomic_DNA"/>
</dbReference>
<gene>
    <name evidence="1" type="ORF">PMKS-001318</name>
</gene>
<dbReference type="OrthoDB" id="3993274at2759"/>
<sequence length="290" mass="33200">MLLKSNFLNLSILRKRIWSSGFLKKSISSLPTANTKHVKKISTPKGKPRPKKELTYEQKSEHYLLKELKKEDTKYKARNQQISKIVQQFADILNLYGLRIVSAPLPGYTTLPFDYIHLSKKINQHSIDLLLDSRCTSVNDAQVVVTDETNQSQVLYLMGSFARERGFVFYSAMIIDTEKIGKSTSEVCHAICSAEGWIFQALNNFYEKRLDIDNSEVAQFLTFQHDESNIPDLTGAMLIDALLHYTIADLINNKPEESADLNSILYMLVSYCHDSVYGNWIHDFKSFIQS</sequence>
<evidence type="ECO:0000313" key="1">
    <source>
        <dbReference type="EMBL" id="GAV27850.1"/>
    </source>
</evidence>
<accession>A0A1Q2YE78</accession>
<comment type="caution">
    <text evidence="1">The sequence shown here is derived from an EMBL/GenBank/DDBJ whole genome shotgun (WGS) entry which is preliminary data.</text>
</comment>
<proteinExistence type="predicted"/>
<organism evidence="1 2">
    <name type="scientific">Pichia membranifaciens</name>
    <dbReference type="NCBI Taxonomy" id="4926"/>
    <lineage>
        <taxon>Eukaryota</taxon>
        <taxon>Fungi</taxon>
        <taxon>Dikarya</taxon>
        <taxon>Ascomycota</taxon>
        <taxon>Saccharomycotina</taxon>
        <taxon>Pichiomycetes</taxon>
        <taxon>Pichiales</taxon>
        <taxon>Pichiaceae</taxon>
        <taxon>Pichia</taxon>
    </lineage>
</organism>
<reference evidence="1 2" key="1">
    <citation type="submission" date="2016-08" db="EMBL/GenBank/DDBJ databases">
        <title>Whole genome shotgun sequence of Pichia membranifaciens KS47-1.</title>
        <authorList>
            <person name="Konishi M."/>
            <person name="Ishida M."/>
            <person name="Arakawa T."/>
            <person name="Kato Y."/>
            <person name="Horiuchi J."/>
        </authorList>
    </citation>
    <scope>NUCLEOTIDE SEQUENCE [LARGE SCALE GENOMIC DNA]</scope>
    <source>
        <strain evidence="1 2">KS47-1</strain>
    </source>
</reference>
<keyword evidence="2" id="KW-1185">Reference proteome</keyword>
<dbReference type="AlphaFoldDB" id="A0A1Q2YE78"/>
<evidence type="ECO:0000313" key="2">
    <source>
        <dbReference type="Proteomes" id="UP000186136"/>
    </source>
</evidence>
<name>A0A1Q2YE78_9ASCO</name>
<protein>
    <submittedName>
        <fullName evidence="1">Uncharacterized protein</fullName>
    </submittedName>
</protein>
<dbReference type="Proteomes" id="UP000186136">
    <property type="component" value="Unassembled WGS sequence"/>
</dbReference>